<keyword evidence="3" id="KW-1185">Reference proteome</keyword>
<comment type="caution">
    <text evidence="2">The sequence shown here is derived from an EMBL/GenBank/DDBJ whole genome shotgun (WGS) entry which is preliminary data.</text>
</comment>
<reference evidence="2" key="1">
    <citation type="submission" date="2022-07" db="EMBL/GenBank/DDBJ databases">
        <title>Genome analysis of Parmales, a sister group of diatoms, reveals the evolutionary specialization of diatoms from phago-mixotrophs to photoautotrophs.</title>
        <authorList>
            <person name="Ban H."/>
            <person name="Sato S."/>
            <person name="Yoshikawa S."/>
            <person name="Kazumasa Y."/>
            <person name="Nakamura Y."/>
            <person name="Ichinomiya M."/>
            <person name="Saitoh K."/>
            <person name="Sato N."/>
            <person name="Blanc-Mathieu R."/>
            <person name="Endo H."/>
            <person name="Kuwata A."/>
            <person name="Ogata H."/>
        </authorList>
    </citation>
    <scope>NUCLEOTIDE SEQUENCE</scope>
</reference>
<proteinExistence type="predicted"/>
<accession>A0A9W7G187</accession>
<feature type="non-terminal residue" evidence="2">
    <location>
        <position position="63"/>
    </location>
</feature>
<name>A0A9W7G187_9STRA</name>
<evidence type="ECO:0000313" key="3">
    <source>
        <dbReference type="Proteomes" id="UP001165082"/>
    </source>
</evidence>
<keyword evidence="1" id="KW-0732">Signal</keyword>
<organism evidence="2 3">
    <name type="scientific">Triparma retinervis</name>
    <dbReference type="NCBI Taxonomy" id="2557542"/>
    <lineage>
        <taxon>Eukaryota</taxon>
        <taxon>Sar</taxon>
        <taxon>Stramenopiles</taxon>
        <taxon>Ochrophyta</taxon>
        <taxon>Bolidophyceae</taxon>
        <taxon>Parmales</taxon>
        <taxon>Triparmaceae</taxon>
        <taxon>Triparma</taxon>
    </lineage>
</organism>
<evidence type="ECO:0000313" key="2">
    <source>
        <dbReference type="EMBL" id="GMI27242.1"/>
    </source>
</evidence>
<protein>
    <submittedName>
        <fullName evidence="2">Uncharacterized protein</fullName>
    </submittedName>
</protein>
<dbReference type="EMBL" id="BRXZ01008502">
    <property type="protein sequence ID" value="GMI27242.1"/>
    <property type="molecule type" value="Genomic_DNA"/>
</dbReference>
<dbReference type="AlphaFoldDB" id="A0A9W7G187"/>
<gene>
    <name evidence="2" type="ORF">TrRE_jg1616</name>
</gene>
<evidence type="ECO:0000256" key="1">
    <source>
        <dbReference type="SAM" id="SignalP"/>
    </source>
</evidence>
<dbReference type="Proteomes" id="UP001165082">
    <property type="component" value="Unassembled WGS sequence"/>
</dbReference>
<feature type="chain" id="PRO_5040863572" evidence="1">
    <location>
        <begin position="21"/>
        <end position="63"/>
    </location>
</feature>
<feature type="signal peptide" evidence="1">
    <location>
        <begin position="1"/>
        <end position="20"/>
    </location>
</feature>
<sequence length="63" mass="6864">MKYMNISVLLALLSTSTANAACTTTNSKNTDCEPLTNTNIKTAINLWISDPTQTEADYGHIKD</sequence>